<organism evidence="1 2">
    <name type="scientific">Actinomadura rudentiformis</name>
    <dbReference type="NCBI Taxonomy" id="359158"/>
    <lineage>
        <taxon>Bacteria</taxon>
        <taxon>Bacillati</taxon>
        <taxon>Actinomycetota</taxon>
        <taxon>Actinomycetes</taxon>
        <taxon>Streptosporangiales</taxon>
        <taxon>Thermomonosporaceae</taxon>
        <taxon>Actinomadura</taxon>
    </lineage>
</organism>
<gene>
    <name evidence="1" type="ORF">F8566_44690</name>
</gene>
<accession>A0A6H9Y7J5</accession>
<dbReference type="EMBL" id="WBMT01000029">
    <property type="protein sequence ID" value="KAB2340620.1"/>
    <property type="molecule type" value="Genomic_DNA"/>
</dbReference>
<dbReference type="OrthoDB" id="3475804at2"/>
<dbReference type="AlphaFoldDB" id="A0A6H9Y7J5"/>
<sequence length="154" mass="16723">MTMFHPDDADDADGAASLVPRTGRWQLPSERSAAAHARRTIHAALQRWGLGPAADTLTSQLASLIQDLSTRSAVRVPALIDLRLELRAADRLLLGEVQASTPDRPGPADQTSAGKGGRGIIALTYGRRLARNGTATWYTHAFTWWQPNTITTDR</sequence>
<reference evidence="1 2" key="1">
    <citation type="submission" date="2019-09" db="EMBL/GenBank/DDBJ databases">
        <title>Actinomadura physcomitrii sp. nov., a novel actinomycete isolated from moss [Physcomitrium sphaericum (Ludw) Fuernr].</title>
        <authorList>
            <person name="Zhuang X."/>
            <person name="Liu C."/>
        </authorList>
    </citation>
    <scope>NUCLEOTIDE SEQUENCE [LARGE SCALE GENOMIC DNA]</scope>
    <source>
        <strain evidence="1 2">HMC1</strain>
    </source>
</reference>
<evidence type="ECO:0000313" key="1">
    <source>
        <dbReference type="EMBL" id="KAB2340620.1"/>
    </source>
</evidence>
<dbReference type="Proteomes" id="UP000468735">
    <property type="component" value="Unassembled WGS sequence"/>
</dbReference>
<name>A0A6H9Y7J5_9ACTN</name>
<keyword evidence="2" id="KW-1185">Reference proteome</keyword>
<evidence type="ECO:0000313" key="2">
    <source>
        <dbReference type="Proteomes" id="UP000468735"/>
    </source>
</evidence>
<dbReference type="RefSeq" id="WP_151569610.1">
    <property type="nucleotide sequence ID" value="NZ_WBMT01000029.1"/>
</dbReference>
<proteinExistence type="predicted"/>
<protein>
    <submittedName>
        <fullName evidence="1">Uncharacterized protein</fullName>
    </submittedName>
</protein>
<comment type="caution">
    <text evidence="1">The sequence shown here is derived from an EMBL/GenBank/DDBJ whole genome shotgun (WGS) entry which is preliminary data.</text>
</comment>